<feature type="transmembrane region" description="Helical" evidence="1">
    <location>
        <begin position="15"/>
        <end position="35"/>
    </location>
</feature>
<name>A0ABS9JHF3_9ACTN</name>
<gene>
    <name evidence="2" type="ORF">L0F81_17065</name>
</gene>
<organism evidence="2 3">
    <name type="scientific">Streptomyces tricolor</name>
    <dbReference type="NCBI Taxonomy" id="68277"/>
    <lineage>
        <taxon>Bacteria</taxon>
        <taxon>Bacillati</taxon>
        <taxon>Actinomycetota</taxon>
        <taxon>Actinomycetes</taxon>
        <taxon>Kitasatosporales</taxon>
        <taxon>Streptomycetaceae</taxon>
        <taxon>Streptomyces</taxon>
        <taxon>Streptomyces violaceoruber group</taxon>
    </lineage>
</organism>
<feature type="transmembrane region" description="Helical" evidence="1">
    <location>
        <begin position="56"/>
        <end position="77"/>
    </location>
</feature>
<feature type="transmembrane region" description="Helical" evidence="1">
    <location>
        <begin position="83"/>
        <end position="107"/>
    </location>
</feature>
<accession>A0ABS9JHF3</accession>
<evidence type="ECO:0000256" key="1">
    <source>
        <dbReference type="SAM" id="Phobius"/>
    </source>
</evidence>
<dbReference type="EMBL" id="JAKKZF010000060">
    <property type="protein sequence ID" value="MCG0064986.1"/>
    <property type="molecule type" value="Genomic_DNA"/>
</dbReference>
<sequence length="134" mass="13962">MWTVIDAAASFPTHVFTAALLVVVCFWLVVAAGVADSACFDEDIDGDAWGLGGIPVAASFSLMTAFAWTGSLCAALLTGPLGASWVLTALASGVVLAGAPLLAWWLTRALVRLLRRRHPDEHAPSAYLPGSPLT</sequence>
<evidence type="ECO:0000313" key="3">
    <source>
        <dbReference type="Proteomes" id="UP001299012"/>
    </source>
</evidence>
<proteinExistence type="predicted"/>
<keyword evidence="3" id="KW-1185">Reference proteome</keyword>
<keyword evidence="1" id="KW-0472">Membrane</keyword>
<comment type="caution">
    <text evidence="2">The sequence shown here is derived from an EMBL/GenBank/DDBJ whole genome shotgun (WGS) entry which is preliminary data.</text>
</comment>
<reference evidence="2 3" key="1">
    <citation type="submission" date="2022-01" db="EMBL/GenBank/DDBJ databases">
        <title>Draft Genome Sequences of Seven Type Strains of the Genus Streptomyces.</title>
        <authorList>
            <person name="Aziz S."/>
            <person name="Coretto E."/>
            <person name="Chronakova A."/>
            <person name="Sproer C."/>
            <person name="Huber K."/>
            <person name="Nouioui I."/>
            <person name="Gross H."/>
        </authorList>
    </citation>
    <scope>NUCLEOTIDE SEQUENCE [LARGE SCALE GENOMIC DNA]</scope>
    <source>
        <strain evidence="2 3">DSM 41685</strain>
    </source>
</reference>
<protein>
    <recommendedName>
        <fullName evidence="4">Transmembrane protein</fullName>
    </recommendedName>
</protein>
<keyword evidence="1" id="KW-1133">Transmembrane helix</keyword>
<evidence type="ECO:0008006" key="4">
    <source>
        <dbReference type="Google" id="ProtNLM"/>
    </source>
</evidence>
<evidence type="ECO:0000313" key="2">
    <source>
        <dbReference type="EMBL" id="MCG0064986.1"/>
    </source>
</evidence>
<dbReference type="RefSeq" id="WP_086700114.1">
    <property type="nucleotide sequence ID" value="NZ_JAKKZF010000060.1"/>
</dbReference>
<dbReference type="Proteomes" id="UP001299012">
    <property type="component" value="Unassembled WGS sequence"/>
</dbReference>
<keyword evidence="1" id="KW-0812">Transmembrane</keyword>